<organism evidence="1 2">
    <name type="scientific">Goodea atripinnis</name>
    <dbReference type="NCBI Taxonomy" id="208336"/>
    <lineage>
        <taxon>Eukaryota</taxon>
        <taxon>Metazoa</taxon>
        <taxon>Chordata</taxon>
        <taxon>Craniata</taxon>
        <taxon>Vertebrata</taxon>
        <taxon>Euteleostomi</taxon>
        <taxon>Actinopterygii</taxon>
        <taxon>Neopterygii</taxon>
        <taxon>Teleostei</taxon>
        <taxon>Neoteleostei</taxon>
        <taxon>Acanthomorphata</taxon>
        <taxon>Ovalentaria</taxon>
        <taxon>Atherinomorphae</taxon>
        <taxon>Cyprinodontiformes</taxon>
        <taxon>Goodeidae</taxon>
        <taxon>Goodea</taxon>
    </lineage>
</organism>
<accession>A0ABV0NB20</accession>
<protein>
    <submittedName>
        <fullName evidence="1">Uncharacterized protein</fullName>
    </submittedName>
</protein>
<sequence length="66" mass="7192">MGIIGGALYSCYNYFYVILNGGVGKNGSTVAVSRSCWSCMCVCLQIASHLRIRVFSITPQSNTHQD</sequence>
<evidence type="ECO:0000313" key="1">
    <source>
        <dbReference type="EMBL" id="MEQ2168251.1"/>
    </source>
</evidence>
<dbReference type="Proteomes" id="UP001476798">
    <property type="component" value="Unassembled WGS sequence"/>
</dbReference>
<gene>
    <name evidence="1" type="ORF">GOODEAATRI_012412</name>
</gene>
<dbReference type="EMBL" id="JAHRIO010030779">
    <property type="protein sequence ID" value="MEQ2168251.1"/>
    <property type="molecule type" value="Genomic_DNA"/>
</dbReference>
<reference evidence="1 2" key="1">
    <citation type="submission" date="2021-06" db="EMBL/GenBank/DDBJ databases">
        <authorList>
            <person name="Palmer J.M."/>
        </authorList>
    </citation>
    <scope>NUCLEOTIDE SEQUENCE [LARGE SCALE GENOMIC DNA]</scope>
    <source>
        <strain evidence="1 2">GA_2019</strain>
        <tissue evidence="1">Muscle</tissue>
    </source>
</reference>
<keyword evidence="2" id="KW-1185">Reference proteome</keyword>
<proteinExistence type="predicted"/>
<name>A0ABV0NB20_9TELE</name>
<comment type="caution">
    <text evidence="1">The sequence shown here is derived from an EMBL/GenBank/DDBJ whole genome shotgun (WGS) entry which is preliminary data.</text>
</comment>
<evidence type="ECO:0000313" key="2">
    <source>
        <dbReference type="Proteomes" id="UP001476798"/>
    </source>
</evidence>